<reference evidence="3 4" key="1">
    <citation type="submission" date="2014-04" db="EMBL/GenBank/DDBJ databases">
        <authorList>
            <consortium name="DOE Joint Genome Institute"/>
            <person name="Kuo A."/>
            <person name="Kohler A."/>
            <person name="Nagy L.G."/>
            <person name="Floudas D."/>
            <person name="Copeland A."/>
            <person name="Barry K.W."/>
            <person name="Cichocki N."/>
            <person name="Veneault-Fourrey C."/>
            <person name="LaButti K."/>
            <person name="Lindquist E.A."/>
            <person name="Lipzen A."/>
            <person name="Lundell T."/>
            <person name="Morin E."/>
            <person name="Murat C."/>
            <person name="Sun H."/>
            <person name="Tunlid A."/>
            <person name="Henrissat B."/>
            <person name="Grigoriev I.V."/>
            <person name="Hibbett D.S."/>
            <person name="Martin F."/>
            <person name="Nordberg H.P."/>
            <person name="Cantor M.N."/>
            <person name="Hua S.X."/>
        </authorList>
    </citation>
    <scope>NUCLEOTIDE SEQUENCE [LARGE SCALE GENOMIC DNA]</scope>
    <source>
        <strain evidence="3 4">Foug A</strain>
    </source>
</reference>
<dbReference type="SMART" id="SM00501">
    <property type="entry name" value="BRIGHT"/>
    <property type="match status" value="1"/>
</dbReference>
<keyword evidence="4" id="KW-1185">Reference proteome</keyword>
<evidence type="ECO:0000259" key="2">
    <source>
        <dbReference type="PROSITE" id="PS51011"/>
    </source>
</evidence>
<evidence type="ECO:0000313" key="4">
    <source>
        <dbReference type="Proteomes" id="UP000053989"/>
    </source>
</evidence>
<dbReference type="OrthoDB" id="2635379at2759"/>
<feature type="domain" description="ARID" evidence="2">
    <location>
        <begin position="19"/>
        <end position="119"/>
    </location>
</feature>
<dbReference type="Gene3D" id="1.10.150.60">
    <property type="entry name" value="ARID DNA-binding domain"/>
    <property type="match status" value="1"/>
</dbReference>
<dbReference type="SUPFAM" id="SSF46774">
    <property type="entry name" value="ARID-like"/>
    <property type="match status" value="1"/>
</dbReference>
<dbReference type="EMBL" id="KN822040">
    <property type="protein sequence ID" value="KIM62772.1"/>
    <property type="molecule type" value="Genomic_DNA"/>
</dbReference>
<dbReference type="InParanoid" id="A0A0C3ACV9"/>
<dbReference type="Pfam" id="PF01388">
    <property type="entry name" value="ARID"/>
    <property type="match status" value="1"/>
</dbReference>
<feature type="compositionally biased region" description="Polar residues" evidence="1">
    <location>
        <begin position="267"/>
        <end position="276"/>
    </location>
</feature>
<dbReference type="Proteomes" id="UP000053989">
    <property type="component" value="Unassembled WGS sequence"/>
</dbReference>
<feature type="compositionally biased region" description="Polar residues" evidence="1">
    <location>
        <begin position="214"/>
        <end position="226"/>
    </location>
</feature>
<name>A0A0C3ACV9_9AGAM</name>
<dbReference type="PROSITE" id="PS51011">
    <property type="entry name" value="ARID"/>
    <property type="match status" value="1"/>
</dbReference>
<dbReference type="CDD" id="cd16100">
    <property type="entry name" value="ARID"/>
    <property type="match status" value="1"/>
</dbReference>
<feature type="region of interest" description="Disordered" evidence="1">
    <location>
        <begin position="212"/>
        <end position="276"/>
    </location>
</feature>
<feature type="region of interest" description="Disordered" evidence="1">
    <location>
        <begin position="411"/>
        <end position="480"/>
    </location>
</feature>
<feature type="region of interest" description="Disordered" evidence="1">
    <location>
        <begin position="130"/>
        <end position="155"/>
    </location>
</feature>
<organism evidence="3 4">
    <name type="scientific">Scleroderma citrinum Foug A</name>
    <dbReference type="NCBI Taxonomy" id="1036808"/>
    <lineage>
        <taxon>Eukaryota</taxon>
        <taxon>Fungi</taxon>
        <taxon>Dikarya</taxon>
        <taxon>Basidiomycota</taxon>
        <taxon>Agaricomycotina</taxon>
        <taxon>Agaricomycetes</taxon>
        <taxon>Agaricomycetidae</taxon>
        <taxon>Boletales</taxon>
        <taxon>Sclerodermatineae</taxon>
        <taxon>Sclerodermataceae</taxon>
        <taxon>Scleroderma</taxon>
    </lineage>
</organism>
<evidence type="ECO:0000313" key="3">
    <source>
        <dbReference type="EMBL" id="KIM62772.1"/>
    </source>
</evidence>
<protein>
    <recommendedName>
        <fullName evidence="2">ARID domain-containing protein</fullName>
    </recommendedName>
</protein>
<dbReference type="AlphaFoldDB" id="A0A0C3ACV9"/>
<proteinExistence type="predicted"/>
<dbReference type="InterPro" id="IPR001606">
    <property type="entry name" value="ARID_dom"/>
</dbReference>
<dbReference type="InterPro" id="IPR036431">
    <property type="entry name" value="ARID_dom_sf"/>
</dbReference>
<dbReference type="HOGENOM" id="CLU_542013_0_0_1"/>
<dbReference type="GO" id="GO:0003677">
    <property type="term" value="F:DNA binding"/>
    <property type="evidence" value="ECO:0007669"/>
    <property type="project" value="InterPro"/>
</dbReference>
<dbReference type="STRING" id="1036808.A0A0C3ACV9"/>
<dbReference type="SMART" id="SM01014">
    <property type="entry name" value="ARID"/>
    <property type="match status" value="1"/>
</dbReference>
<accession>A0A0C3ACV9</accession>
<gene>
    <name evidence="3" type="ORF">SCLCIDRAFT_1175467</name>
</gene>
<sequence>MQLSIGQLAANQRRLNLMPLEKKRFEPTYIQYCRSQRLECALHVPIAENRMVDLHQLHVEVMREGGHTSVTQRDLWAVIAGRLGFVQFPGDPPTSTPGVAQQVQHIYYEYLRQFEGAYVMTMVNRSANNQQQIGGLPAGGGGPKPPPTGQPTEVQPNAARLNANILPVLAQFAHLPVAEMRAKNIPENMISVVETHRSEILRWRQVEMMKRAANEQQGMSNSQGQPSIIPEQAGSGVPSSAQRPPQAMIPNAPSMSSSEQRPGLAPSASQPNLVRSPTSEELQLAYTAITNWRGLFANRSLTTMQPQLVPDEQRLQYNEVLEKTHKLTTDLEPKLPMYFAVLRNEDDIRKCVAIVLTIGRQRQLLSTPSPQYIVTFNTLHNMFLQIQKINEEFEQRCRYIKAANSMQFNVPPGSVNRPIPGPHPTLVQPNNLQFAPHRTPLSSNYQAPHNLPPTLPLQPAQQQPQPQPQPPPAQASVSLSRSNDVAVASVSGMFDLFNKLEVV</sequence>
<reference evidence="4" key="2">
    <citation type="submission" date="2015-01" db="EMBL/GenBank/DDBJ databases">
        <title>Evolutionary Origins and Diversification of the Mycorrhizal Mutualists.</title>
        <authorList>
            <consortium name="DOE Joint Genome Institute"/>
            <consortium name="Mycorrhizal Genomics Consortium"/>
            <person name="Kohler A."/>
            <person name="Kuo A."/>
            <person name="Nagy L.G."/>
            <person name="Floudas D."/>
            <person name="Copeland A."/>
            <person name="Barry K.W."/>
            <person name="Cichocki N."/>
            <person name="Veneault-Fourrey C."/>
            <person name="LaButti K."/>
            <person name="Lindquist E.A."/>
            <person name="Lipzen A."/>
            <person name="Lundell T."/>
            <person name="Morin E."/>
            <person name="Murat C."/>
            <person name="Riley R."/>
            <person name="Ohm R."/>
            <person name="Sun H."/>
            <person name="Tunlid A."/>
            <person name="Henrissat B."/>
            <person name="Grigoriev I.V."/>
            <person name="Hibbett D.S."/>
            <person name="Martin F."/>
        </authorList>
    </citation>
    <scope>NUCLEOTIDE SEQUENCE [LARGE SCALE GENOMIC DNA]</scope>
    <source>
        <strain evidence="4">Foug A</strain>
    </source>
</reference>
<evidence type="ECO:0000256" key="1">
    <source>
        <dbReference type="SAM" id="MobiDB-lite"/>
    </source>
</evidence>